<feature type="transmembrane region" description="Helical" evidence="2">
    <location>
        <begin position="50"/>
        <end position="70"/>
    </location>
</feature>
<name>A0A4V2K1U2_9APHY</name>
<feature type="region of interest" description="Disordered" evidence="1">
    <location>
        <begin position="309"/>
        <end position="338"/>
    </location>
</feature>
<dbReference type="Proteomes" id="UP000292957">
    <property type="component" value="Unassembled WGS sequence"/>
</dbReference>
<evidence type="ECO:0000259" key="3">
    <source>
        <dbReference type="Pfam" id="PF20151"/>
    </source>
</evidence>
<sequence length="338" mass="36588">MSSLQTDQLVDEYSSAVTGNYVFIAGAVLFLYDLVITTDDEIRYFWGRKITGAALLFWLNKYMTTLYLIWDLGSIFKISNESCAVTIKGDAAVDFLLFLVLAAFTGIRVYALRRSLLLSSTTFLLATVPVGVNFANFSFGLTGENLPLFGCAEAIGTPVDVTKMLTIVARSCLIAADCIAVAATWFTLSRRHRNLRQGNSLRGSISSVLLVDGTIYFLTLAILNALHLTFTMLSLGVAALESTSYITAFTTPLSAVLVSRFLLHLQSANLRAVGMASSQALTASRDSTIVFDRVVGSLGASVVLDDYHGQEGDWEDSDDVAERSDHTHGGDGGGQRLE</sequence>
<keyword evidence="2" id="KW-1133">Transmembrane helix</keyword>
<feature type="transmembrane region" description="Helical" evidence="2">
    <location>
        <begin position="242"/>
        <end position="263"/>
    </location>
</feature>
<feature type="transmembrane region" description="Helical" evidence="2">
    <location>
        <begin position="90"/>
        <end position="111"/>
    </location>
</feature>
<accession>A0A4V2K1U2</accession>
<feature type="transmembrane region" description="Helical" evidence="2">
    <location>
        <begin position="209"/>
        <end position="230"/>
    </location>
</feature>
<organism evidence="4">
    <name type="scientific">Dichomitus squalens</name>
    <dbReference type="NCBI Taxonomy" id="114155"/>
    <lineage>
        <taxon>Eukaryota</taxon>
        <taxon>Fungi</taxon>
        <taxon>Dikarya</taxon>
        <taxon>Basidiomycota</taxon>
        <taxon>Agaricomycotina</taxon>
        <taxon>Agaricomycetes</taxon>
        <taxon>Polyporales</taxon>
        <taxon>Polyporaceae</taxon>
        <taxon>Dichomitus</taxon>
    </lineage>
</organism>
<gene>
    <name evidence="4" type="ORF">BD311DRAFT_683366</name>
</gene>
<evidence type="ECO:0000256" key="2">
    <source>
        <dbReference type="SAM" id="Phobius"/>
    </source>
</evidence>
<proteinExistence type="predicted"/>
<dbReference type="OrthoDB" id="2756573at2759"/>
<feature type="compositionally biased region" description="Basic and acidic residues" evidence="1">
    <location>
        <begin position="320"/>
        <end position="329"/>
    </location>
</feature>
<feature type="transmembrane region" description="Helical" evidence="2">
    <location>
        <begin position="167"/>
        <end position="188"/>
    </location>
</feature>
<protein>
    <recommendedName>
        <fullName evidence="3">DUF6533 domain-containing protein</fullName>
    </recommendedName>
</protein>
<keyword evidence="2" id="KW-0472">Membrane</keyword>
<keyword evidence="2" id="KW-0812">Transmembrane</keyword>
<dbReference type="AlphaFoldDB" id="A0A4V2K1U2"/>
<dbReference type="EMBL" id="ML143389">
    <property type="protein sequence ID" value="TBU34123.1"/>
    <property type="molecule type" value="Genomic_DNA"/>
</dbReference>
<feature type="transmembrane region" description="Helical" evidence="2">
    <location>
        <begin position="20"/>
        <end position="38"/>
    </location>
</feature>
<feature type="transmembrane region" description="Helical" evidence="2">
    <location>
        <begin position="123"/>
        <end position="141"/>
    </location>
</feature>
<dbReference type="InterPro" id="IPR045340">
    <property type="entry name" value="DUF6533"/>
</dbReference>
<reference evidence="4" key="1">
    <citation type="submission" date="2019-01" db="EMBL/GenBank/DDBJ databases">
        <title>Draft genome sequences of three monokaryotic isolates of the white-rot basidiomycete fungus Dichomitus squalens.</title>
        <authorList>
            <consortium name="DOE Joint Genome Institute"/>
            <person name="Lopez S.C."/>
            <person name="Andreopoulos B."/>
            <person name="Pangilinan J."/>
            <person name="Lipzen A."/>
            <person name="Riley R."/>
            <person name="Ahrendt S."/>
            <person name="Ng V."/>
            <person name="Barry K."/>
            <person name="Daum C."/>
            <person name="Grigoriev I.V."/>
            <person name="Hilden K.S."/>
            <person name="Makela M.R."/>
            <person name="de Vries R.P."/>
        </authorList>
    </citation>
    <scope>NUCLEOTIDE SEQUENCE [LARGE SCALE GENOMIC DNA]</scope>
    <source>
        <strain evidence="4">OM18370.1</strain>
    </source>
</reference>
<evidence type="ECO:0000313" key="4">
    <source>
        <dbReference type="EMBL" id="TBU34123.1"/>
    </source>
</evidence>
<evidence type="ECO:0000256" key="1">
    <source>
        <dbReference type="SAM" id="MobiDB-lite"/>
    </source>
</evidence>
<dbReference type="Pfam" id="PF20151">
    <property type="entry name" value="DUF6533"/>
    <property type="match status" value="1"/>
</dbReference>
<feature type="domain" description="DUF6533" evidence="3">
    <location>
        <begin position="21"/>
        <end position="64"/>
    </location>
</feature>